<gene>
    <name evidence="10" type="ORF">GCM10025864_19500</name>
</gene>
<keyword evidence="3" id="KW-0813">Transport</keyword>
<dbReference type="InterPro" id="IPR027417">
    <property type="entry name" value="P-loop_NTPase"/>
</dbReference>
<proteinExistence type="inferred from homology"/>
<keyword evidence="5" id="KW-0997">Cell inner membrane</keyword>
<comment type="subcellular location">
    <subcellularLocation>
        <location evidence="1">Membrane</location>
    </subcellularLocation>
</comment>
<evidence type="ECO:0000256" key="1">
    <source>
        <dbReference type="ARBA" id="ARBA00004370"/>
    </source>
</evidence>
<accession>A0ABQ6I0B9</accession>
<name>A0ABQ6I0B9_9MICO</name>
<protein>
    <recommendedName>
        <fullName evidence="9">ABC transporter domain-containing protein</fullName>
    </recommendedName>
</protein>
<evidence type="ECO:0000259" key="9">
    <source>
        <dbReference type="Pfam" id="PF00005"/>
    </source>
</evidence>
<dbReference type="Gene3D" id="3.40.50.300">
    <property type="entry name" value="P-loop containing nucleotide triphosphate hydrolases"/>
    <property type="match status" value="1"/>
</dbReference>
<keyword evidence="6" id="KW-1278">Translocase</keyword>
<evidence type="ECO:0000256" key="5">
    <source>
        <dbReference type="ARBA" id="ARBA00022519"/>
    </source>
</evidence>
<feature type="region of interest" description="Disordered" evidence="8">
    <location>
        <begin position="74"/>
        <end position="98"/>
    </location>
</feature>
<evidence type="ECO:0000256" key="7">
    <source>
        <dbReference type="ARBA" id="ARBA00023136"/>
    </source>
</evidence>
<dbReference type="Pfam" id="PF00005">
    <property type="entry name" value="ABC_tran"/>
    <property type="match status" value="1"/>
</dbReference>
<evidence type="ECO:0000256" key="4">
    <source>
        <dbReference type="ARBA" id="ARBA00022475"/>
    </source>
</evidence>
<evidence type="ECO:0000256" key="8">
    <source>
        <dbReference type="SAM" id="MobiDB-lite"/>
    </source>
</evidence>
<feature type="compositionally biased region" description="Polar residues" evidence="8">
    <location>
        <begin position="76"/>
        <end position="86"/>
    </location>
</feature>
<keyword evidence="7" id="KW-0472">Membrane</keyword>
<dbReference type="InterPro" id="IPR003439">
    <property type="entry name" value="ABC_transporter-like_ATP-bd"/>
</dbReference>
<comment type="caution">
    <text evidence="10">The sequence shown here is derived from an EMBL/GenBank/DDBJ whole genome shotgun (WGS) entry which is preliminary data.</text>
</comment>
<feature type="compositionally biased region" description="Low complexity" evidence="8">
    <location>
        <begin position="87"/>
        <end position="98"/>
    </location>
</feature>
<dbReference type="SUPFAM" id="SSF52540">
    <property type="entry name" value="P-loop containing nucleoside triphosphate hydrolases"/>
    <property type="match status" value="1"/>
</dbReference>
<evidence type="ECO:0000256" key="6">
    <source>
        <dbReference type="ARBA" id="ARBA00022967"/>
    </source>
</evidence>
<keyword evidence="11" id="KW-1185">Reference proteome</keyword>
<dbReference type="EMBL" id="BSUK01000001">
    <property type="protein sequence ID" value="GMA24191.1"/>
    <property type="molecule type" value="Genomic_DNA"/>
</dbReference>
<dbReference type="PANTHER" id="PTHR43297">
    <property type="entry name" value="OLIGOPEPTIDE TRANSPORT ATP-BINDING PROTEIN APPD"/>
    <property type="match status" value="1"/>
</dbReference>
<sequence length="98" mass="9916">MASTESLLRVDDLRVTYASRQPGGEDVHAVRGIDLSVERGSVLALVGESGCGKSATAFSLTGLLPANARVEGSATFEDTTSWPSTNVSSAVSGATGSA</sequence>
<evidence type="ECO:0000256" key="3">
    <source>
        <dbReference type="ARBA" id="ARBA00022448"/>
    </source>
</evidence>
<evidence type="ECO:0000313" key="11">
    <source>
        <dbReference type="Proteomes" id="UP001157091"/>
    </source>
</evidence>
<evidence type="ECO:0000256" key="2">
    <source>
        <dbReference type="ARBA" id="ARBA00005417"/>
    </source>
</evidence>
<dbReference type="InterPro" id="IPR050388">
    <property type="entry name" value="ABC_Ni/Peptide_Import"/>
</dbReference>
<dbReference type="Proteomes" id="UP001157091">
    <property type="component" value="Unassembled WGS sequence"/>
</dbReference>
<comment type="similarity">
    <text evidence="2">Belongs to the ABC transporter superfamily.</text>
</comment>
<organism evidence="10 11">
    <name type="scientific">Luteimicrobium album</name>
    <dbReference type="NCBI Taxonomy" id="1054550"/>
    <lineage>
        <taxon>Bacteria</taxon>
        <taxon>Bacillati</taxon>
        <taxon>Actinomycetota</taxon>
        <taxon>Actinomycetes</taxon>
        <taxon>Micrococcales</taxon>
        <taxon>Luteimicrobium</taxon>
    </lineage>
</organism>
<dbReference type="RefSeq" id="WP_348525189.1">
    <property type="nucleotide sequence ID" value="NZ_BSUK01000001.1"/>
</dbReference>
<feature type="domain" description="ABC transporter" evidence="9">
    <location>
        <begin position="31"/>
        <end position="78"/>
    </location>
</feature>
<keyword evidence="4" id="KW-1003">Cell membrane</keyword>
<evidence type="ECO:0000313" key="10">
    <source>
        <dbReference type="EMBL" id="GMA24191.1"/>
    </source>
</evidence>
<reference evidence="11" key="1">
    <citation type="journal article" date="2019" name="Int. J. Syst. Evol. Microbiol.">
        <title>The Global Catalogue of Microorganisms (GCM) 10K type strain sequencing project: providing services to taxonomists for standard genome sequencing and annotation.</title>
        <authorList>
            <consortium name="The Broad Institute Genomics Platform"/>
            <consortium name="The Broad Institute Genome Sequencing Center for Infectious Disease"/>
            <person name="Wu L."/>
            <person name="Ma J."/>
        </authorList>
    </citation>
    <scope>NUCLEOTIDE SEQUENCE [LARGE SCALE GENOMIC DNA]</scope>
    <source>
        <strain evidence="11">NBRC 106348</strain>
    </source>
</reference>
<dbReference type="PANTHER" id="PTHR43297:SF14">
    <property type="entry name" value="ATPASE AAA-TYPE CORE DOMAIN-CONTAINING PROTEIN"/>
    <property type="match status" value="1"/>
</dbReference>